<keyword evidence="2" id="KW-1185">Reference proteome</keyword>
<dbReference type="EMBL" id="CCKQ01012376">
    <property type="protein sequence ID" value="CDW83992.1"/>
    <property type="molecule type" value="Genomic_DNA"/>
</dbReference>
<evidence type="ECO:0000313" key="2">
    <source>
        <dbReference type="Proteomes" id="UP000039865"/>
    </source>
</evidence>
<dbReference type="InParanoid" id="A0A078AS14"/>
<name>A0A078AS14_STYLE</name>
<protein>
    <submittedName>
        <fullName evidence="1">Uncharacterized protein</fullName>
    </submittedName>
</protein>
<organism evidence="1 2">
    <name type="scientific">Stylonychia lemnae</name>
    <name type="common">Ciliate</name>
    <dbReference type="NCBI Taxonomy" id="5949"/>
    <lineage>
        <taxon>Eukaryota</taxon>
        <taxon>Sar</taxon>
        <taxon>Alveolata</taxon>
        <taxon>Ciliophora</taxon>
        <taxon>Intramacronucleata</taxon>
        <taxon>Spirotrichea</taxon>
        <taxon>Stichotrichia</taxon>
        <taxon>Sporadotrichida</taxon>
        <taxon>Oxytrichidae</taxon>
        <taxon>Stylonychinae</taxon>
        <taxon>Stylonychia</taxon>
    </lineage>
</organism>
<dbReference type="AlphaFoldDB" id="A0A078AS14"/>
<reference evidence="1 2" key="1">
    <citation type="submission" date="2014-06" db="EMBL/GenBank/DDBJ databases">
        <authorList>
            <person name="Swart Estienne"/>
        </authorList>
    </citation>
    <scope>NUCLEOTIDE SEQUENCE [LARGE SCALE GENOMIC DNA]</scope>
    <source>
        <strain evidence="1 2">130c</strain>
    </source>
</reference>
<dbReference type="Proteomes" id="UP000039865">
    <property type="component" value="Unassembled WGS sequence"/>
</dbReference>
<proteinExistence type="predicted"/>
<evidence type="ECO:0000313" key="1">
    <source>
        <dbReference type="EMBL" id="CDW83992.1"/>
    </source>
</evidence>
<sequence length="152" mass="17054">MRLLGVQYLQGNSRIHYKLHLVHSLAITLIQTVNIDYFLNSDGIPQVAKIFSSFSQDYLEQGIEIDNVGGIYVLQLISGQSQIIKFSSGLSSIQWSSNLSFGAAQTYLTSIIFDTIAMNRLFIAGTLIDAMQIYQAFFITDLNGSLQVWKDY</sequence>
<accession>A0A078AS14</accession>
<gene>
    <name evidence="1" type="primary">Contig14833.g15802</name>
    <name evidence="1" type="ORF">STYLEM_13047</name>
</gene>